<dbReference type="EMBL" id="CM024803">
    <property type="protein sequence ID" value="KAG8010432.1"/>
    <property type="molecule type" value="Genomic_DNA"/>
</dbReference>
<accession>A0ACB7F7F4</accession>
<evidence type="ECO:0000313" key="1">
    <source>
        <dbReference type="EMBL" id="KAG8010432.1"/>
    </source>
</evidence>
<protein>
    <submittedName>
        <fullName evidence="1">Uncharacterized protein</fullName>
    </submittedName>
</protein>
<comment type="caution">
    <text evidence="1">The sequence shown here is derived from an EMBL/GenBank/DDBJ whole genome shotgun (WGS) entry which is preliminary data.</text>
</comment>
<keyword evidence="2" id="KW-1185">Reference proteome</keyword>
<gene>
    <name evidence="1" type="ORF">GBF38_009466</name>
</gene>
<sequence length="153" mass="17870">MKNNKNFTVEVDEAYKEKETISGGGRGALWMNYGGAVCCTVCEENCHYPCTLAWYAKHCEVMKDGRCTSCYRKCPVSDHVKEQWIYVSKTRKVQKTFKDMKKKYEENKTESENKSSLLENLKKEREELQNNKDQLLEDSFNHVVTLEQIALKH</sequence>
<organism evidence="1 2">
    <name type="scientific">Nibea albiflora</name>
    <name type="common">Yellow drum</name>
    <name type="synonym">Corvina albiflora</name>
    <dbReference type="NCBI Taxonomy" id="240163"/>
    <lineage>
        <taxon>Eukaryota</taxon>
        <taxon>Metazoa</taxon>
        <taxon>Chordata</taxon>
        <taxon>Craniata</taxon>
        <taxon>Vertebrata</taxon>
        <taxon>Euteleostomi</taxon>
        <taxon>Actinopterygii</taxon>
        <taxon>Neopterygii</taxon>
        <taxon>Teleostei</taxon>
        <taxon>Neoteleostei</taxon>
        <taxon>Acanthomorphata</taxon>
        <taxon>Eupercaria</taxon>
        <taxon>Sciaenidae</taxon>
        <taxon>Nibea</taxon>
    </lineage>
</organism>
<name>A0ACB7F7F4_NIBAL</name>
<evidence type="ECO:0000313" key="2">
    <source>
        <dbReference type="Proteomes" id="UP000805704"/>
    </source>
</evidence>
<dbReference type="Proteomes" id="UP000805704">
    <property type="component" value="Chromosome 15"/>
</dbReference>
<proteinExistence type="predicted"/>
<reference evidence="1" key="1">
    <citation type="submission" date="2020-04" db="EMBL/GenBank/DDBJ databases">
        <title>A chromosome-scale assembly and high-density genetic map of the yellow drum (Nibea albiflora) genome.</title>
        <authorList>
            <person name="Xu D."/>
            <person name="Zhang W."/>
            <person name="Chen R."/>
            <person name="Tan P."/>
            <person name="Wang L."/>
            <person name="Song H."/>
            <person name="Tian L."/>
            <person name="Zhu Q."/>
            <person name="Wang B."/>
        </authorList>
    </citation>
    <scope>NUCLEOTIDE SEQUENCE</scope>
    <source>
        <strain evidence="1">ZJHYS-2018</strain>
    </source>
</reference>